<dbReference type="PANTHER" id="PTHR44942:SF4">
    <property type="entry name" value="METHYLTRANSFERASE TYPE 11 DOMAIN-CONTAINING PROTEIN"/>
    <property type="match status" value="1"/>
</dbReference>
<dbReference type="PANTHER" id="PTHR44942">
    <property type="entry name" value="METHYLTRANSF_11 DOMAIN-CONTAINING PROTEIN"/>
    <property type="match status" value="1"/>
</dbReference>
<dbReference type="KEGG" id="pchm:VFPPC_14732"/>
<dbReference type="Pfam" id="PF08241">
    <property type="entry name" value="Methyltransf_11"/>
    <property type="match status" value="1"/>
</dbReference>
<dbReference type="SUPFAM" id="SSF53335">
    <property type="entry name" value="S-adenosyl-L-methionine-dependent methyltransferases"/>
    <property type="match status" value="1"/>
</dbReference>
<dbReference type="Gene3D" id="3.40.50.150">
    <property type="entry name" value="Vaccinia Virus protein VP39"/>
    <property type="match status" value="1"/>
</dbReference>
<evidence type="ECO:0000313" key="6">
    <source>
        <dbReference type="Proteomes" id="UP000078397"/>
    </source>
</evidence>
<keyword evidence="6" id="KW-1185">Reference proteome</keyword>
<dbReference type="GeneID" id="28856494"/>
<dbReference type="RefSeq" id="XP_018137233.1">
    <property type="nucleotide sequence ID" value="XM_018292500.1"/>
</dbReference>
<dbReference type="Proteomes" id="UP000078397">
    <property type="component" value="Unassembled WGS sequence"/>
</dbReference>
<organism evidence="5 6">
    <name type="scientific">Pochonia chlamydosporia 170</name>
    <dbReference type="NCBI Taxonomy" id="1380566"/>
    <lineage>
        <taxon>Eukaryota</taxon>
        <taxon>Fungi</taxon>
        <taxon>Dikarya</taxon>
        <taxon>Ascomycota</taxon>
        <taxon>Pezizomycotina</taxon>
        <taxon>Sordariomycetes</taxon>
        <taxon>Hypocreomycetidae</taxon>
        <taxon>Hypocreales</taxon>
        <taxon>Clavicipitaceae</taxon>
        <taxon>Pochonia</taxon>
    </lineage>
</organism>
<accession>A0A179F192</accession>
<evidence type="ECO:0000256" key="2">
    <source>
        <dbReference type="ARBA" id="ARBA00022603"/>
    </source>
</evidence>
<dbReference type="GO" id="GO:0008757">
    <property type="term" value="F:S-adenosylmethionine-dependent methyltransferase activity"/>
    <property type="evidence" value="ECO:0007669"/>
    <property type="project" value="InterPro"/>
</dbReference>
<comment type="caution">
    <text evidence="5">The sequence shown here is derived from an EMBL/GenBank/DDBJ whole genome shotgun (WGS) entry which is preliminary data.</text>
</comment>
<dbReference type="STRING" id="1380566.A0A179F192"/>
<keyword evidence="2 5" id="KW-0489">Methyltransferase</keyword>
<dbReference type="EMBL" id="LSBJ02000010">
    <property type="protein sequence ID" value="OAQ59178.1"/>
    <property type="molecule type" value="Genomic_DNA"/>
</dbReference>
<proteinExistence type="inferred from homology"/>
<name>A0A179F192_METCM</name>
<dbReference type="AlphaFoldDB" id="A0A179F192"/>
<comment type="similarity">
    <text evidence="1">Belongs to the methyltransferase superfamily.</text>
</comment>
<dbReference type="InterPro" id="IPR013216">
    <property type="entry name" value="Methyltransf_11"/>
</dbReference>
<gene>
    <name evidence="5" type="ORF">VFPPC_14732</name>
</gene>
<feature type="domain" description="Methyltransferase type 11" evidence="4">
    <location>
        <begin position="56"/>
        <end position="152"/>
    </location>
</feature>
<evidence type="ECO:0000259" key="4">
    <source>
        <dbReference type="Pfam" id="PF08241"/>
    </source>
</evidence>
<protein>
    <submittedName>
        <fullName evidence="5">Methyltransferase domain-containing protein</fullName>
    </submittedName>
</protein>
<dbReference type="InterPro" id="IPR051052">
    <property type="entry name" value="Diverse_substrate_MTase"/>
</dbReference>
<evidence type="ECO:0000256" key="1">
    <source>
        <dbReference type="ARBA" id="ARBA00008361"/>
    </source>
</evidence>
<dbReference type="GO" id="GO:0032259">
    <property type="term" value="P:methylation"/>
    <property type="evidence" value="ECO:0007669"/>
    <property type="project" value="UniProtKB-KW"/>
</dbReference>
<reference evidence="5 6" key="1">
    <citation type="journal article" date="2016" name="PLoS Pathog.">
        <title>Biosynthesis of antibiotic leucinostatins in bio-control fungus Purpureocillium lilacinum and their inhibition on phytophthora revealed by genome mining.</title>
        <authorList>
            <person name="Wang G."/>
            <person name="Liu Z."/>
            <person name="Lin R."/>
            <person name="Li E."/>
            <person name="Mao Z."/>
            <person name="Ling J."/>
            <person name="Yang Y."/>
            <person name="Yin W.B."/>
            <person name="Xie B."/>
        </authorList>
    </citation>
    <scope>NUCLEOTIDE SEQUENCE [LARGE SCALE GENOMIC DNA]</scope>
    <source>
        <strain evidence="5">170</strain>
    </source>
</reference>
<dbReference type="InterPro" id="IPR029063">
    <property type="entry name" value="SAM-dependent_MTases_sf"/>
</dbReference>
<dbReference type="OrthoDB" id="10004862at2759"/>
<keyword evidence="3" id="KW-0808">Transferase</keyword>
<sequence>MSDLKMDDSVFWKLQNIESTYWDEYIATRPVYDAKIFRRVDDYRSSHSRSSSSTALDIGTGSGSAIEPLTKRFNHVVASDNDSTSLAFAKKRYSTVPEEWLSFTLSSGEELPQHHPPESFDLITCAETFPLMDTTAAMDNIYSLLRPGGTVAVWFYGPPFFTEADYVPKCQDILDAIMDHNFRPVVCGGDEARRSNWKRATDGKFSWLDYIPFPPERWTDVRRHKWNTHARLSFFSPAACDFPVETRNRVGDNETVTQEDDPSFWAVNWDVDMLRRFVHASFPKPTELGGPDEAMDRLFEQLAEAMGGNNVPRKLSWPAVLILAAKKV</sequence>
<evidence type="ECO:0000313" key="5">
    <source>
        <dbReference type="EMBL" id="OAQ59178.1"/>
    </source>
</evidence>
<dbReference type="CDD" id="cd02440">
    <property type="entry name" value="AdoMet_MTases"/>
    <property type="match status" value="1"/>
</dbReference>
<evidence type="ECO:0000256" key="3">
    <source>
        <dbReference type="ARBA" id="ARBA00022679"/>
    </source>
</evidence>